<dbReference type="PANTHER" id="PTHR16529">
    <property type="entry name" value="CD177 ANTIGEN"/>
    <property type="match status" value="1"/>
</dbReference>
<reference evidence="7 8" key="1">
    <citation type="submission" date="2009-06" db="EMBL/GenBank/DDBJ databases">
        <title>The Genome Sequence of Loxodonta africana (African elephant).</title>
        <authorList>
            <person name="Di Palma F."/>
            <person name="Heiman D."/>
            <person name="Young S."/>
            <person name="Johnson J."/>
            <person name="Lander E.S."/>
            <person name="Lindblad-Toh K."/>
        </authorList>
    </citation>
    <scope>NUCLEOTIDE SEQUENCE [LARGE SCALE GENOMIC DNA]</scope>
    <source>
        <strain evidence="7 8">Isolate ISIS603380</strain>
    </source>
</reference>
<keyword evidence="2" id="KW-1003">Cell membrane</keyword>
<proteinExistence type="predicted"/>
<dbReference type="Proteomes" id="UP000007646">
    <property type="component" value="Unassembled WGS sequence"/>
</dbReference>
<feature type="domain" description="UPAR/Ly6" evidence="6">
    <location>
        <begin position="31"/>
        <end position="95"/>
    </location>
</feature>
<dbReference type="Gene3D" id="2.10.60.10">
    <property type="entry name" value="CD59"/>
    <property type="match status" value="1"/>
</dbReference>
<dbReference type="Pfam" id="PF00021">
    <property type="entry name" value="UPAR_LY6"/>
    <property type="match status" value="2"/>
</dbReference>
<comment type="subcellular location">
    <subcellularLocation>
        <location evidence="1">Cell membrane</location>
    </subcellularLocation>
</comment>
<evidence type="ECO:0000313" key="7">
    <source>
        <dbReference type="Ensembl" id="ENSLAFP00000024075.1"/>
    </source>
</evidence>
<feature type="domain" description="UPAR/Ly6" evidence="6">
    <location>
        <begin position="116"/>
        <end position="192"/>
    </location>
</feature>
<accession>G3U8B7</accession>
<reference evidence="7" key="3">
    <citation type="submission" date="2025-09" db="UniProtKB">
        <authorList>
            <consortium name="Ensembl"/>
        </authorList>
    </citation>
    <scope>IDENTIFICATION</scope>
    <source>
        <strain evidence="7">Isolate ISIS603380</strain>
    </source>
</reference>
<dbReference type="GO" id="GO:0044853">
    <property type="term" value="C:plasma membrane raft"/>
    <property type="evidence" value="ECO:0007669"/>
    <property type="project" value="TreeGrafter"/>
</dbReference>
<dbReference type="PANTHER" id="PTHR16529:SF8">
    <property type="entry name" value="CD177 ANTIGEN"/>
    <property type="match status" value="1"/>
</dbReference>
<evidence type="ECO:0000256" key="1">
    <source>
        <dbReference type="ARBA" id="ARBA00004236"/>
    </source>
</evidence>
<dbReference type="GeneTree" id="ENSGT00530000063351"/>
<dbReference type="GO" id="GO:0007159">
    <property type="term" value="P:leukocyte cell-cell adhesion"/>
    <property type="evidence" value="ECO:0007669"/>
    <property type="project" value="TreeGrafter"/>
</dbReference>
<evidence type="ECO:0000259" key="6">
    <source>
        <dbReference type="Pfam" id="PF00021"/>
    </source>
</evidence>
<dbReference type="GO" id="GO:0098742">
    <property type="term" value="P:cell-cell adhesion via plasma-membrane adhesion molecules"/>
    <property type="evidence" value="ECO:0007669"/>
    <property type="project" value="TreeGrafter"/>
</dbReference>
<dbReference type="GO" id="GO:0045217">
    <property type="term" value="P:cell-cell junction maintenance"/>
    <property type="evidence" value="ECO:0007669"/>
    <property type="project" value="TreeGrafter"/>
</dbReference>
<evidence type="ECO:0000256" key="3">
    <source>
        <dbReference type="ARBA" id="ARBA00022729"/>
    </source>
</evidence>
<keyword evidence="8" id="KW-1185">Reference proteome</keyword>
<dbReference type="InterPro" id="IPR045860">
    <property type="entry name" value="Snake_toxin-like_sf"/>
</dbReference>
<dbReference type="eggNOG" id="ENOG502ST5V">
    <property type="taxonomic scope" value="Eukaryota"/>
</dbReference>
<dbReference type="Ensembl" id="ENSLAFT00000029386.1">
    <property type="protein sequence ID" value="ENSLAFP00000024075.1"/>
    <property type="gene ID" value="ENSLAFG00000027437.1"/>
</dbReference>
<dbReference type="CDD" id="cd23624">
    <property type="entry name" value="TFP_LU_ECD_CD177_rpt3"/>
    <property type="match status" value="1"/>
</dbReference>
<keyword evidence="3" id="KW-0732">Signal</keyword>
<dbReference type="STRING" id="9785.ENSLAFP00000024075"/>
<evidence type="ECO:0000256" key="2">
    <source>
        <dbReference type="ARBA" id="ARBA00022475"/>
    </source>
</evidence>
<protein>
    <recommendedName>
        <fullName evidence="6">UPAR/Ly6 domain-containing protein</fullName>
    </recommendedName>
</protein>
<name>G3U8B7_LOXAF</name>
<dbReference type="AlphaFoldDB" id="G3U8B7"/>
<keyword evidence="5" id="KW-0325">Glycoprotein</keyword>
<evidence type="ECO:0000313" key="8">
    <source>
        <dbReference type="Proteomes" id="UP000007646"/>
    </source>
</evidence>
<dbReference type="SUPFAM" id="SSF57302">
    <property type="entry name" value="Snake toxin-like"/>
    <property type="match status" value="1"/>
</dbReference>
<sequence>DFLVCQSGNTLRFGQYKPREPIEWTSSGNRMCAAGEVCQETLLLMDAGHKLLLLGSKGCASPGTKDSRAISIHSGPPGVLVASYFHVCSSNGCNRADSSSVLANNLPPPAAPDPEGLRCPACVNFFGTCSDPKVITCPMGTTHCYKGYIKFRGGGFSSTADVQGCMAQHSKSLLNNTRNIGAFSVTEYFDEEPLPQDGVAPACYLAWMVGLGLSLAFWCGGFC</sequence>
<dbReference type="InterPro" id="IPR051899">
    <property type="entry name" value="Fert-Immune_med_protein"/>
</dbReference>
<evidence type="ECO:0000256" key="5">
    <source>
        <dbReference type="ARBA" id="ARBA00023180"/>
    </source>
</evidence>
<dbReference type="OMA" id="KGCTPAG"/>
<reference evidence="7" key="2">
    <citation type="submission" date="2025-08" db="UniProtKB">
        <authorList>
            <consortium name="Ensembl"/>
        </authorList>
    </citation>
    <scope>IDENTIFICATION</scope>
    <source>
        <strain evidence="7">Isolate ISIS603380</strain>
    </source>
</reference>
<evidence type="ECO:0000256" key="4">
    <source>
        <dbReference type="ARBA" id="ARBA00023136"/>
    </source>
</evidence>
<keyword evidence="4" id="KW-0472">Membrane</keyword>
<dbReference type="GO" id="GO:0043315">
    <property type="term" value="P:positive regulation of neutrophil degranulation"/>
    <property type="evidence" value="ECO:0007669"/>
    <property type="project" value="TreeGrafter"/>
</dbReference>
<organism evidence="7 8">
    <name type="scientific">Loxodonta africana</name>
    <name type="common">African elephant</name>
    <dbReference type="NCBI Taxonomy" id="9785"/>
    <lineage>
        <taxon>Eukaryota</taxon>
        <taxon>Metazoa</taxon>
        <taxon>Chordata</taxon>
        <taxon>Craniata</taxon>
        <taxon>Vertebrata</taxon>
        <taxon>Euteleostomi</taxon>
        <taxon>Mammalia</taxon>
        <taxon>Eutheria</taxon>
        <taxon>Afrotheria</taxon>
        <taxon>Proboscidea</taxon>
        <taxon>Elephantidae</taxon>
        <taxon>Loxodonta</taxon>
    </lineage>
</organism>
<dbReference type="CDD" id="cd23637">
    <property type="entry name" value="TFP_LU_ECD_CD177_rpt4"/>
    <property type="match status" value="1"/>
</dbReference>
<dbReference type="HOGENOM" id="CLU_077973_1_0_1"/>
<dbReference type="GO" id="GO:2001044">
    <property type="term" value="P:regulation of integrin-mediated signaling pathway"/>
    <property type="evidence" value="ECO:0007669"/>
    <property type="project" value="TreeGrafter"/>
</dbReference>
<dbReference type="FunCoup" id="G3U8B7">
    <property type="interactions" value="19"/>
</dbReference>
<dbReference type="InterPro" id="IPR016054">
    <property type="entry name" value="LY6_UPA_recep-like"/>
</dbReference>
<dbReference type="InParanoid" id="G3U8B7"/>